<keyword evidence="3" id="KW-1185">Reference proteome</keyword>
<name>A0A392QNA8_9FABA</name>
<dbReference type="EMBL" id="LXQA010146755">
    <property type="protein sequence ID" value="MCI25354.1"/>
    <property type="molecule type" value="Genomic_DNA"/>
</dbReference>
<dbReference type="AlphaFoldDB" id="A0A392QNA8"/>
<proteinExistence type="predicted"/>
<sequence>RQRKKGGKASTEPCNNDNRGSGERISPASVEEVCTVVPETLDGLNLEVVLPGGDPTPTSGIALLLDVGTEEEFQQPAQLVSDAS</sequence>
<accession>A0A392QNA8</accession>
<feature type="region of interest" description="Disordered" evidence="1">
    <location>
        <begin position="1"/>
        <end position="28"/>
    </location>
</feature>
<comment type="caution">
    <text evidence="2">The sequence shown here is derived from an EMBL/GenBank/DDBJ whole genome shotgun (WGS) entry which is preliminary data.</text>
</comment>
<evidence type="ECO:0000256" key="1">
    <source>
        <dbReference type="SAM" id="MobiDB-lite"/>
    </source>
</evidence>
<dbReference type="Proteomes" id="UP000265520">
    <property type="component" value="Unassembled WGS sequence"/>
</dbReference>
<organism evidence="2 3">
    <name type="scientific">Trifolium medium</name>
    <dbReference type="NCBI Taxonomy" id="97028"/>
    <lineage>
        <taxon>Eukaryota</taxon>
        <taxon>Viridiplantae</taxon>
        <taxon>Streptophyta</taxon>
        <taxon>Embryophyta</taxon>
        <taxon>Tracheophyta</taxon>
        <taxon>Spermatophyta</taxon>
        <taxon>Magnoliopsida</taxon>
        <taxon>eudicotyledons</taxon>
        <taxon>Gunneridae</taxon>
        <taxon>Pentapetalae</taxon>
        <taxon>rosids</taxon>
        <taxon>fabids</taxon>
        <taxon>Fabales</taxon>
        <taxon>Fabaceae</taxon>
        <taxon>Papilionoideae</taxon>
        <taxon>50 kb inversion clade</taxon>
        <taxon>NPAAA clade</taxon>
        <taxon>Hologalegina</taxon>
        <taxon>IRL clade</taxon>
        <taxon>Trifolieae</taxon>
        <taxon>Trifolium</taxon>
    </lineage>
</organism>
<reference evidence="2 3" key="1">
    <citation type="journal article" date="2018" name="Front. Plant Sci.">
        <title>Red Clover (Trifolium pratense) and Zigzag Clover (T. medium) - A Picture of Genomic Similarities and Differences.</title>
        <authorList>
            <person name="Dluhosova J."/>
            <person name="Istvanek J."/>
            <person name="Nedelnik J."/>
            <person name="Repkova J."/>
        </authorList>
    </citation>
    <scope>NUCLEOTIDE SEQUENCE [LARGE SCALE GENOMIC DNA]</scope>
    <source>
        <strain evidence="3">cv. 10/8</strain>
        <tissue evidence="2">Leaf</tissue>
    </source>
</reference>
<feature type="non-terminal residue" evidence="2">
    <location>
        <position position="1"/>
    </location>
</feature>
<evidence type="ECO:0000313" key="2">
    <source>
        <dbReference type="EMBL" id="MCI25354.1"/>
    </source>
</evidence>
<evidence type="ECO:0000313" key="3">
    <source>
        <dbReference type="Proteomes" id="UP000265520"/>
    </source>
</evidence>
<protein>
    <submittedName>
        <fullName evidence="2">Uncharacterized protein</fullName>
    </submittedName>
</protein>